<organism evidence="1 2">
    <name type="scientific">Paraburkholderia susongensis</name>
    <dbReference type="NCBI Taxonomy" id="1515439"/>
    <lineage>
        <taxon>Bacteria</taxon>
        <taxon>Pseudomonadati</taxon>
        <taxon>Pseudomonadota</taxon>
        <taxon>Betaproteobacteria</taxon>
        <taxon>Burkholderiales</taxon>
        <taxon>Burkholderiaceae</taxon>
        <taxon>Paraburkholderia</taxon>
    </lineage>
</organism>
<dbReference type="Proteomes" id="UP000193228">
    <property type="component" value="Unassembled WGS sequence"/>
</dbReference>
<evidence type="ECO:0000313" key="2">
    <source>
        <dbReference type="Proteomes" id="UP000193228"/>
    </source>
</evidence>
<dbReference type="Gene3D" id="3.90.1720.10">
    <property type="entry name" value="endopeptidase domain like (from Nostoc punctiforme)"/>
    <property type="match status" value="1"/>
</dbReference>
<evidence type="ECO:0008006" key="3">
    <source>
        <dbReference type="Google" id="ProtNLM"/>
    </source>
</evidence>
<gene>
    <name evidence="1" type="ORF">SAMN06265784_107224</name>
</gene>
<evidence type="ECO:0000313" key="1">
    <source>
        <dbReference type="EMBL" id="SMG55413.1"/>
    </source>
</evidence>
<dbReference type="AlphaFoldDB" id="A0A1X7LQ32"/>
<dbReference type="EMBL" id="FXAT01000007">
    <property type="protein sequence ID" value="SMG55413.1"/>
    <property type="molecule type" value="Genomic_DNA"/>
</dbReference>
<reference evidence="2" key="1">
    <citation type="submission" date="2017-04" db="EMBL/GenBank/DDBJ databases">
        <authorList>
            <person name="Varghese N."/>
            <person name="Submissions S."/>
        </authorList>
    </citation>
    <scope>NUCLEOTIDE SEQUENCE [LARGE SCALE GENOMIC DNA]</scope>
    <source>
        <strain evidence="2">LMG 29540</strain>
    </source>
</reference>
<accession>A0A1X7LQ32</accession>
<dbReference type="STRING" id="1515439.SAMN06265784_107224"/>
<dbReference type="OrthoDB" id="5522511at2"/>
<protein>
    <recommendedName>
        <fullName evidence="3">NlpC/P60 family protein</fullName>
    </recommendedName>
</protein>
<keyword evidence="2" id="KW-1185">Reference proteome</keyword>
<proteinExistence type="predicted"/>
<dbReference type="RefSeq" id="WP_085486930.1">
    <property type="nucleotide sequence ID" value="NZ_FXAT01000007.1"/>
</dbReference>
<name>A0A1X7LQ32_9BURK</name>
<sequence>MMWNKQTAIRYLQTHARPASISSCAQYTREAVQAGGIHLMRTGLAKDYGSSLVGAGFYEVHGDPQPGDVVVIQATGAHTAGHMAMFDGQIWISDFRQLHGFYPGPEYRIHRPAYKIYRHD</sequence>